<protein>
    <submittedName>
        <fullName evidence="1">Uncharacterized protein</fullName>
    </submittedName>
</protein>
<dbReference type="EMBL" id="AP022613">
    <property type="protein sequence ID" value="BBZ38728.1"/>
    <property type="molecule type" value="Genomic_DNA"/>
</dbReference>
<reference evidence="1 2" key="1">
    <citation type="journal article" date="2019" name="Emerg. Microbes Infect.">
        <title>Comprehensive subspecies identification of 175 nontuberculous mycobacteria species based on 7547 genomic profiles.</title>
        <authorList>
            <person name="Matsumoto Y."/>
            <person name="Kinjo T."/>
            <person name="Motooka D."/>
            <person name="Nabeya D."/>
            <person name="Jung N."/>
            <person name="Uechi K."/>
            <person name="Horii T."/>
            <person name="Iida T."/>
            <person name="Fujita J."/>
            <person name="Nakamura S."/>
        </authorList>
    </citation>
    <scope>NUCLEOTIDE SEQUENCE [LARGE SCALE GENOMIC DNA]</scope>
    <source>
        <strain evidence="1 2">JCM 14738</strain>
    </source>
</reference>
<sequence length="56" mass="6186">MSTQMIDAGRRAAEHILDNGEVPLLELEVLQALWRRGGDDRAFAEQLHELTGGQIG</sequence>
<gene>
    <name evidence="1" type="ORF">MCNS_17910</name>
</gene>
<proteinExistence type="predicted"/>
<dbReference type="Proteomes" id="UP000467385">
    <property type="component" value="Chromosome"/>
</dbReference>
<evidence type="ECO:0000313" key="2">
    <source>
        <dbReference type="Proteomes" id="UP000467385"/>
    </source>
</evidence>
<organism evidence="1 2">
    <name type="scientific">Mycobacterium conspicuum</name>
    <dbReference type="NCBI Taxonomy" id="44010"/>
    <lineage>
        <taxon>Bacteria</taxon>
        <taxon>Bacillati</taxon>
        <taxon>Actinomycetota</taxon>
        <taxon>Actinomycetes</taxon>
        <taxon>Mycobacteriales</taxon>
        <taxon>Mycobacteriaceae</taxon>
        <taxon>Mycobacterium</taxon>
    </lineage>
</organism>
<dbReference type="AlphaFoldDB" id="A0A7I7YAJ3"/>
<evidence type="ECO:0000313" key="1">
    <source>
        <dbReference type="EMBL" id="BBZ38728.1"/>
    </source>
</evidence>
<name>A0A7I7YAJ3_9MYCO</name>
<keyword evidence="2" id="KW-1185">Reference proteome</keyword>
<accession>A0A7I7YAJ3</accession>